<evidence type="ECO:0008006" key="3">
    <source>
        <dbReference type="Google" id="ProtNLM"/>
    </source>
</evidence>
<protein>
    <recommendedName>
        <fullName evidence="3">Invasin domain-containing protein</fullName>
    </recommendedName>
</protein>
<dbReference type="EMBL" id="CP069362">
    <property type="protein sequence ID" value="WGS64186.1"/>
    <property type="molecule type" value="Genomic_DNA"/>
</dbReference>
<sequence length="419" mass="49346">MKKILTLIMIVFSIISFGRLNNIFINYNYDFFKYDNSFIPTNIHSFYAGYDFGNVPLKLQVGSYSNLQPTGIISTFARFGKLYIEPYIKYDSMYSIGVMARLYNFYLNYNLNKNMIQYFGIGLSMPIIKFGKDKVFYINGPNYLEIPAGKKENIKLIATYNNLFSENVNIFYSINDEEKVYAGKTNEFGEIKITIPAIYKAGKYSLSIFADNNKVKEIQLNILPEEPSKVSFDFDKNVIFTDNEYLLKLKNIKVYDKYSNEIKKYNIKFWKFKILGDYREINYSYLNNSLILVPFKNAGIYDLYFETKVNDKYINGIKTIEIKNNPKNIKKIDVKINYLGKEGNYAIFEIKNPKILFSNAQEKIINNFGIFYNKEKIQIYKNKFKVPINENFPKTYIFEIECTYYNYNSIIKKTINIKE</sequence>
<proteinExistence type="predicted"/>
<dbReference type="Proteomes" id="UP001232493">
    <property type="component" value="Chromosome"/>
</dbReference>
<keyword evidence="2" id="KW-1185">Reference proteome</keyword>
<name>A0ABY8PNH5_9BACT</name>
<reference evidence="1 2" key="1">
    <citation type="submission" date="2021-02" db="EMBL/GenBank/DDBJ databases">
        <title>Characterization of Marinitoga sp. nov. str. BP5-C20A.</title>
        <authorList>
            <person name="Erauso G."/>
            <person name="Postec A."/>
        </authorList>
    </citation>
    <scope>NUCLEOTIDE SEQUENCE [LARGE SCALE GENOMIC DNA]</scope>
    <source>
        <strain evidence="1 2">BP5-C20A</strain>
    </source>
</reference>
<evidence type="ECO:0000313" key="1">
    <source>
        <dbReference type="EMBL" id="WGS64186.1"/>
    </source>
</evidence>
<accession>A0ABY8PNH5</accession>
<organism evidence="1 2">
    <name type="scientific">Marinitoga aeolica</name>
    <dbReference type="NCBI Taxonomy" id="2809031"/>
    <lineage>
        <taxon>Bacteria</taxon>
        <taxon>Thermotogati</taxon>
        <taxon>Thermotogota</taxon>
        <taxon>Thermotogae</taxon>
        <taxon>Petrotogales</taxon>
        <taxon>Petrotogaceae</taxon>
        <taxon>Marinitoga</taxon>
    </lineage>
</organism>
<gene>
    <name evidence="1" type="ORF">JRV97_07330</name>
</gene>
<evidence type="ECO:0000313" key="2">
    <source>
        <dbReference type="Proteomes" id="UP001232493"/>
    </source>
</evidence>
<dbReference type="RefSeq" id="WP_280997631.1">
    <property type="nucleotide sequence ID" value="NZ_CP069362.1"/>
</dbReference>